<accession>A0A5C6ENP1</accession>
<dbReference type="Gene3D" id="1.10.287.470">
    <property type="entry name" value="Helix hairpin bin"/>
    <property type="match status" value="1"/>
</dbReference>
<feature type="transmembrane region" description="Helical" evidence="2">
    <location>
        <begin position="366"/>
        <end position="386"/>
    </location>
</feature>
<evidence type="ECO:0000256" key="1">
    <source>
        <dbReference type="SAM" id="Coils"/>
    </source>
</evidence>
<evidence type="ECO:0000313" key="3">
    <source>
        <dbReference type="EMBL" id="TWU49216.1"/>
    </source>
</evidence>
<keyword evidence="1" id="KW-0175">Coiled coil</keyword>
<gene>
    <name evidence="3" type="ORF">Poly59_38300</name>
</gene>
<dbReference type="AlphaFoldDB" id="A0A5C6ENP1"/>
<dbReference type="GO" id="GO:0031293">
    <property type="term" value="P:membrane protein intracellular domain proteolysis"/>
    <property type="evidence" value="ECO:0007669"/>
    <property type="project" value="TreeGrafter"/>
</dbReference>
<protein>
    <submittedName>
        <fullName evidence="3">HlyD family secretion protein</fullName>
    </submittedName>
</protein>
<keyword evidence="2" id="KW-0812">Transmembrane</keyword>
<organism evidence="3 4">
    <name type="scientific">Rubripirellula reticaptiva</name>
    <dbReference type="NCBI Taxonomy" id="2528013"/>
    <lineage>
        <taxon>Bacteria</taxon>
        <taxon>Pseudomonadati</taxon>
        <taxon>Planctomycetota</taxon>
        <taxon>Planctomycetia</taxon>
        <taxon>Pirellulales</taxon>
        <taxon>Pirellulaceae</taxon>
        <taxon>Rubripirellula</taxon>
    </lineage>
</organism>
<dbReference type="GO" id="GO:0016020">
    <property type="term" value="C:membrane"/>
    <property type="evidence" value="ECO:0007669"/>
    <property type="project" value="InterPro"/>
</dbReference>
<name>A0A5C6ENP1_9BACT</name>
<comment type="caution">
    <text evidence="3">The sequence shown here is derived from an EMBL/GenBank/DDBJ whole genome shotgun (WGS) entry which is preliminary data.</text>
</comment>
<dbReference type="SUPFAM" id="SSF111369">
    <property type="entry name" value="HlyD-like secretion proteins"/>
    <property type="match status" value="1"/>
</dbReference>
<feature type="transmembrane region" description="Helical" evidence="2">
    <location>
        <begin position="392"/>
        <end position="409"/>
    </location>
</feature>
<dbReference type="Gene3D" id="2.40.50.100">
    <property type="match status" value="1"/>
</dbReference>
<keyword evidence="2" id="KW-0472">Membrane</keyword>
<feature type="coiled-coil region" evidence="1">
    <location>
        <begin position="501"/>
        <end position="528"/>
    </location>
</feature>
<keyword evidence="4" id="KW-1185">Reference proteome</keyword>
<keyword evidence="2" id="KW-1133">Transmembrane helix</keyword>
<sequence>MSKQKTHTLDLAQQTIRVADDVRFWPVRERGECVYRVEIPSLRRFFRIGYEEYVFVSLLDGETSIAQACGLAASRLGKRALSIQQSTAIVRWLLENELASLAASPSPIRQPGARPVDAPAGSAARSGVSTWIKRLNPFWIKFPLPGFHDRLESVMPLASPLASRGFVGGAVGVICSAALTLAFCWDEFWASSSEVFYPSSWCWWLGVWIGLKLVHELAHAVACHRQGGEVGEAGLVFILFAPIAYVDVTSCWRMPSRRARIYVSAAGMFAEWVIASLAMIAWSLSPDSVQWRFLMSNVIITAGLSTIIFNANVLMRFDGYFILADLIEVPNLAAEGNASLGRMIRRWLVGEDVADSNLMGWRRHFVVGYGTAAMVWRVMVCVSLAIAASTMFAGAGVVIAMLGILMWVLQPAKQLAAYSSRLKTTQPGLWVRGCVLGWTAVAAIAAMLLVVPIPTATYAPAIVQYQPETMVRAGCEGFVLRIHVADGDVVTKGDVLMELENRSVANRLEELELAHQQTEIRLRQAIEERNAGERMILREKQASLALQIVVVRDQVDSLRVVADRDGRVIGRHLDELVGTYVGEGDAIMVVATDRDKEVLAMVSQEGVEATDAIGDRPVILWTADGRPMNVRLDRIEPRATDRLIDPSLAAINGGPMAVKQSHQTDANDSVRLLEPHFRARFRLPDQGPIDVPAGMHGEAMLGYRNDPIAQRIRVSVAKLWNQADDDTSR</sequence>
<dbReference type="GO" id="GO:0004222">
    <property type="term" value="F:metalloendopeptidase activity"/>
    <property type="evidence" value="ECO:0007669"/>
    <property type="project" value="InterPro"/>
</dbReference>
<reference evidence="3 4" key="1">
    <citation type="submission" date="2019-02" db="EMBL/GenBank/DDBJ databases">
        <title>Deep-cultivation of Planctomycetes and their phenomic and genomic characterization uncovers novel biology.</title>
        <authorList>
            <person name="Wiegand S."/>
            <person name="Jogler M."/>
            <person name="Boedeker C."/>
            <person name="Pinto D."/>
            <person name="Vollmers J."/>
            <person name="Rivas-Marin E."/>
            <person name="Kohn T."/>
            <person name="Peeters S.H."/>
            <person name="Heuer A."/>
            <person name="Rast P."/>
            <person name="Oberbeckmann S."/>
            <person name="Bunk B."/>
            <person name="Jeske O."/>
            <person name="Meyerdierks A."/>
            <person name="Storesund J.E."/>
            <person name="Kallscheuer N."/>
            <person name="Luecker S."/>
            <person name="Lage O.M."/>
            <person name="Pohl T."/>
            <person name="Merkel B.J."/>
            <person name="Hornburger P."/>
            <person name="Mueller R.-W."/>
            <person name="Bruemmer F."/>
            <person name="Labrenz M."/>
            <person name="Spormann A.M."/>
            <person name="Op Den Camp H."/>
            <person name="Overmann J."/>
            <person name="Amann R."/>
            <person name="Jetten M.S.M."/>
            <person name="Mascher T."/>
            <person name="Medema M.H."/>
            <person name="Devos D.P."/>
            <person name="Kaster A.-K."/>
            <person name="Ovreas L."/>
            <person name="Rohde M."/>
            <person name="Galperin M.Y."/>
            <person name="Jogler C."/>
        </authorList>
    </citation>
    <scope>NUCLEOTIDE SEQUENCE [LARGE SCALE GENOMIC DNA]</scope>
    <source>
        <strain evidence="3 4">Poly59</strain>
    </source>
</reference>
<dbReference type="RefSeq" id="WP_146535509.1">
    <property type="nucleotide sequence ID" value="NZ_SJPX01000004.1"/>
</dbReference>
<evidence type="ECO:0000313" key="4">
    <source>
        <dbReference type="Proteomes" id="UP000317977"/>
    </source>
</evidence>
<dbReference type="InterPro" id="IPR001193">
    <property type="entry name" value="MBTPS2"/>
</dbReference>
<feature type="transmembrane region" description="Helical" evidence="2">
    <location>
        <begin position="429"/>
        <end position="451"/>
    </location>
</feature>
<feature type="transmembrane region" description="Helical" evidence="2">
    <location>
        <begin position="294"/>
        <end position="314"/>
    </location>
</feature>
<dbReference type="EMBL" id="SJPX01000004">
    <property type="protein sequence ID" value="TWU49216.1"/>
    <property type="molecule type" value="Genomic_DNA"/>
</dbReference>
<dbReference type="PANTHER" id="PTHR13325:SF3">
    <property type="entry name" value="MEMBRANE-BOUND TRANSCRIPTION FACTOR SITE-2 PROTEASE"/>
    <property type="match status" value="1"/>
</dbReference>
<dbReference type="GO" id="GO:0005737">
    <property type="term" value="C:cytoplasm"/>
    <property type="evidence" value="ECO:0007669"/>
    <property type="project" value="TreeGrafter"/>
</dbReference>
<evidence type="ECO:0000256" key="2">
    <source>
        <dbReference type="SAM" id="Phobius"/>
    </source>
</evidence>
<proteinExistence type="predicted"/>
<dbReference type="Proteomes" id="UP000317977">
    <property type="component" value="Unassembled WGS sequence"/>
</dbReference>
<dbReference type="PANTHER" id="PTHR13325">
    <property type="entry name" value="PROTEASE M50 MEMBRANE-BOUND TRANSCRIPTION FACTOR SITE 2 PROTEASE"/>
    <property type="match status" value="1"/>
</dbReference>
<dbReference type="OrthoDB" id="9759690at2"/>
<feature type="transmembrane region" description="Helical" evidence="2">
    <location>
        <begin position="261"/>
        <end position="282"/>
    </location>
</feature>